<protein>
    <recommendedName>
        <fullName evidence="5">P-loop ATPase/GTPase-like protein</fullName>
    </recommendedName>
</protein>
<dbReference type="Gene3D" id="3.40.50.300">
    <property type="entry name" value="P-loop containing nucleotide triphosphate hydrolases"/>
    <property type="match status" value="1"/>
</dbReference>
<dbReference type="Proteomes" id="UP000057043">
    <property type="component" value="Unassembled WGS sequence"/>
</dbReference>
<name>A0A101IKK3_9EURY</name>
<dbReference type="Proteomes" id="UP000053961">
    <property type="component" value="Unassembled WGS sequence"/>
</dbReference>
<evidence type="ECO:0000313" key="2">
    <source>
        <dbReference type="EMBL" id="KUK96778.1"/>
    </source>
</evidence>
<reference evidence="2" key="1">
    <citation type="journal article" date="2015" name="MBio">
        <title>Genome-resolved metagenomic analysis reveals roles for candidate phyla and other microbial community members in biogeochemical transformations in oil reservoirs.</title>
        <authorList>
            <person name="Hu P."/>
            <person name="Tom L."/>
            <person name="Singh A."/>
            <person name="Thomas B.C."/>
            <person name="Baker B.J."/>
            <person name="Piceno Y.M."/>
            <person name="Andersen G.L."/>
            <person name="Banfield J.F."/>
        </authorList>
    </citation>
    <scope>NUCLEOTIDE SEQUENCE [LARGE SCALE GENOMIC DNA]</scope>
    <source>
        <strain evidence="2">56_747</strain>
    </source>
</reference>
<proteinExistence type="predicted"/>
<comment type="caution">
    <text evidence="2">The sequence shown here is derived from an EMBL/GenBank/DDBJ whole genome shotgun (WGS) entry which is preliminary data.</text>
</comment>
<accession>A0A101IKK3</accession>
<evidence type="ECO:0000313" key="1">
    <source>
        <dbReference type="EMBL" id="KUK45550.1"/>
    </source>
</evidence>
<gene>
    <name evidence="1" type="ORF">XD72_0024</name>
    <name evidence="2" type="ORF">XE07_0864</name>
</gene>
<evidence type="ECO:0000313" key="4">
    <source>
        <dbReference type="Proteomes" id="UP000057043"/>
    </source>
</evidence>
<reference evidence="3 4" key="2">
    <citation type="journal article" date="2015" name="MBio">
        <title>Genome-Resolved Metagenomic Analysis Reveals Roles for Candidate Phyla and Other Microbial Community Members in Biogeochemical Transformations in Oil Reservoirs.</title>
        <authorList>
            <person name="Hu P."/>
            <person name="Tom L."/>
            <person name="Singh A."/>
            <person name="Thomas B.C."/>
            <person name="Baker B.J."/>
            <person name="Piceno Y.M."/>
            <person name="Andersen G.L."/>
            <person name="Banfield J.F."/>
        </authorList>
    </citation>
    <scope>NUCLEOTIDE SEQUENCE [LARGE SCALE GENOMIC DNA]</scope>
    <source>
        <strain evidence="1">57_489</strain>
    </source>
</reference>
<dbReference type="AlphaFoldDB" id="A0A101IKK3"/>
<dbReference type="SUPFAM" id="SSF52540">
    <property type="entry name" value="P-loop containing nucleoside triphosphate hydrolases"/>
    <property type="match status" value="1"/>
</dbReference>
<evidence type="ECO:0008006" key="5">
    <source>
        <dbReference type="Google" id="ProtNLM"/>
    </source>
</evidence>
<dbReference type="PATRIC" id="fig|301375.6.peg.2207"/>
<dbReference type="EMBL" id="LGHB01000008">
    <property type="protein sequence ID" value="KUK96778.1"/>
    <property type="molecule type" value="Genomic_DNA"/>
</dbReference>
<organism evidence="2 3">
    <name type="scientific">Methanothrix harundinacea</name>
    <dbReference type="NCBI Taxonomy" id="301375"/>
    <lineage>
        <taxon>Archaea</taxon>
        <taxon>Methanobacteriati</taxon>
        <taxon>Methanobacteriota</taxon>
        <taxon>Stenosarchaea group</taxon>
        <taxon>Methanomicrobia</taxon>
        <taxon>Methanotrichales</taxon>
        <taxon>Methanotrichaceae</taxon>
        <taxon>Methanothrix</taxon>
    </lineage>
</organism>
<evidence type="ECO:0000313" key="3">
    <source>
        <dbReference type="Proteomes" id="UP000053961"/>
    </source>
</evidence>
<sequence length="278" mass="30809">MKGVDSGKTTFSRALLSHLRGKGLNVCGFKPMAGNNIWYDYDVVSRALSEGRLYGRDVGLLKEVSTGDVPEELINPVHRLWSEPSKIDASTGVPTFIIDRITFWPEGKSEDDDEYEGGRGDERNVLVKNANIHLNGVKKLLRKLYSKAADVYRVEDAGGLNGLVEAHYGRAIGSAYRKIAKEHDAMVIEGYSDAALPGGEVLEPDLVVGVEPWQISVYDPERYLDAVRLMTPSYSKEVSTGKVMELLSPKRVVEHRPSGPEERVDQLKKIIPEVLEEG</sequence>
<dbReference type="EMBL" id="LGFT01000001">
    <property type="protein sequence ID" value="KUK45550.1"/>
    <property type="molecule type" value="Genomic_DNA"/>
</dbReference>
<dbReference type="InterPro" id="IPR027417">
    <property type="entry name" value="P-loop_NTPase"/>
</dbReference>